<evidence type="ECO:0000313" key="2">
    <source>
        <dbReference type="EMBL" id="KJK76930.1"/>
    </source>
</evidence>
<feature type="compositionally biased region" description="Polar residues" evidence="1">
    <location>
        <begin position="59"/>
        <end position="71"/>
    </location>
</feature>
<sequence>MGTLKVPRGICKGRSKTGRRCRRRLRAPKSHCPHHKHPPKKSRKLLQTDAAVPNDDNASRTSSAEVSNIPSTRLGRAAEDLNSDESMSVISTQDAGHGYDNTPSRDAGTVNIAKDCGNTVNSNCGNKIHHNYGDTTTYNTTNVLQAKPPQTSAEYRTYINNFVTNNFPGFPDLDISIDSLVNAAVAKVKSISEEFHLAPGRAPGIVKLAVYDFVILCDDSLSMRKHKKTLKGTLIRLAKIASLLTPLGISLRFLNHAGEDTNSLDGLLTINEIEQQFSKAWFIGRSRLGTALNKKVVQPLILRKAEAHTLRRPVITMVITDGQPSGEDSDTFKNCIRTCKHSPALQSYGPGAAVFLVTQIGNSSKANQFLRGLEDDETIKDFVCCSKEALDRQEELCRRRGNDALYTGWLIELFLTALDCRTG</sequence>
<dbReference type="InterPro" id="IPR036465">
    <property type="entry name" value="vWFA_dom_sf"/>
</dbReference>
<organism evidence="2 3">
    <name type="scientific">Metarhizium anisopliae BRIP 53293</name>
    <dbReference type="NCBI Taxonomy" id="1291518"/>
    <lineage>
        <taxon>Eukaryota</taxon>
        <taxon>Fungi</taxon>
        <taxon>Dikarya</taxon>
        <taxon>Ascomycota</taxon>
        <taxon>Pezizomycotina</taxon>
        <taxon>Sordariomycetes</taxon>
        <taxon>Hypocreomycetidae</taxon>
        <taxon>Hypocreales</taxon>
        <taxon>Clavicipitaceae</taxon>
        <taxon>Metarhizium</taxon>
    </lineage>
</organism>
<dbReference type="EMBL" id="KE384742">
    <property type="protein sequence ID" value="KJK76930.1"/>
    <property type="molecule type" value="Genomic_DNA"/>
</dbReference>
<evidence type="ECO:0000256" key="1">
    <source>
        <dbReference type="SAM" id="MobiDB-lite"/>
    </source>
</evidence>
<dbReference type="PANTHER" id="PTHR34706">
    <property type="entry name" value="SLR1338 PROTEIN"/>
    <property type="match status" value="1"/>
</dbReference>
<feature type="compositionally biased region" description="Basic residues" evidence="1">
    <location>
        <begin position="11"/>
        <end position="44"/>
    </location>
</feature>
<evidence type="ECO:0008006" key="4">
    <source>
        <dbReference type="Google" id="ProtNLM"/>
    </source>
</evidence>
<dbReference type="Proteomes" id="UP000054544">
    <property type="component" value="Unassembled WGS sequence"/>
</dbReference>
<dbReference type="AlphaFoldDB" id="A0A0D9NWG8"/>
<keyword evidence="3" id="KW-1185">Reference proteome</keyword>
<dbReference type="STRING" id="1291518.A0A0D9NWG8"/>
<proteinExistence type="predicted"/>
<gene>
    <name evidence="2" type="ORF">H634G_07972</name>
</gene>
<dbReference type="PANTHER" id="PTHR34706:SF3">
    <property type="entry name" value="ANKYRIN REPEAT PROTEIN (AFU_ORTHOLOGUE AFUA_7G06200)"/>
    <property type="match status" value="1"/>
</dbReference>
<reference evidence="3" key="1">
    <citation type="journal article" date="2014" name="BMC Genomics">
        <title>The genome sequence of the biocontrol fungus Metarhizium anisopliae and comparative genomics of Metarhizium species.</title>
        <authorList>
            <person name="Pattemore J.A."/>
            <person name="Hane J.K."/>
            <person name="Williams A.H."/>
            <person name="Wilson B.A."/>
            <person name="Stodart B.J."/>
            <person name="Ash G.J."/>
        </authorList>
    </citation>
    <scope>NUCLEOTIDE SEQUENCE [LARGE SCALE GENOMIC DNA]</scope>
    <source>
        <strain evidence="3">BRIP 53293</strain>
    </source>
</reference>
<evidence type="ECO:0000313" key="3">
    <source>
        <dbReference type="Proteomes" id="UP000054544"/>
    </source>
</evidence>
<name>A0A0D9NWG8_METAN</name>
<dbReference type="OrthoDB" id="2142040at2759"/>
<protein>
    <recommendedName>
        <fullName evidence="4">VWFA domain-containing protein</fullName>
    </recommendedName>
</protein>
<accession>A0A0D9NWG8</accession>
<feature type="region of interest" description="Disordered" evidence="1">
    <location>
        <begin position="1"/>
        <end position="84"/>
    </location>
</feature>
<dbReference type="SUPFAM" id="SSF53300">
    <property type="entry name" value="vWA-like"/>
    <property type="match status" value="1"/>
</dbReference>